<name>A0ABQ9IJ66_9NEOP</name>
<keyword evidence="2" id="KW-1185">Reference proteome</keyword>
<comment type="caution">
    <text evidence="1">The sequence shown here is derived from an EMBL/GenBank/DDBJ whole genome shotgun (WGS) entry which is preliminary data.</text>
</comment>
<organism evidence="1 2">
    <name type="scientific">Dryococelus australis</name>
    <dbReference type="NCBI Taxonomy" id="614101"/>
    <lineage>
        <taxon>Eukaryota</taxon>
        <taxon>Metazoa</taxon>
        <taxon>Ecdysozoa</taxon>
        <taxon>Arthropoda</taxon>
        <taxon>Hexapoda</taxon>
        <taxon>Insecta</taxon>
        <taxon>Pterygota</taxon>
        <taxon>Neoptera</taxon>
        <taxon>Polyneoptera</taxon>
        <taxon>Phasmatodea</taxon>
        <taxon>Verophasmatodea</taxon>
        <taxon>Anareolatae</taxon>
        <taxon>Phasmatidae</taxon>
        <taxon>Eurycanthinae</taxon>
        <taxon>Dryococelus</taxon>
    </lineage>
</organism>
<proteinExistence type="predicted"/>
<dbReference type="Proteomes" id="UP001159363">
    <property type="component" value="Chromosome 1"/>
</dbReference>
<dbReference type="EMBL" id="JARBHB010000001">
    <property type="protein sequence ID" value="KAJ8896497.1"/>
    <property type="molecule type" value="Genomic_DNA"/>
</dbReference>
<protein>
    <submittedName>
        <fullName evidence="1">Uncharacterized protein</fullName>
    </submittedName>
</protein>
<evidence type="ECO:0000313" key="2">
    <source>
        <dbReference type="Proteomes" id="UP001159363"/>
    </source>
</evidence>
<gene>
    <name evidence="1" type="ORF">PR048_001841</name>
</gene>
<reference evidence="1 2" key="1">
    <citation type="submission" date="2023-02" db="EMBL/GenBank/DDBJ databases">
        <title>LHISI_Scaffold_Assembly.</title>
        <authorList>
            <person name="Stuart O.P."/>
            <person name="Cleave R."/>
            <person name="Magrath M.J.L."/>
            <person name="Mikheyev A.S."/>
        </authorList>
    </citation>
    <scope>NUCLEOTIDE SEQUENCE [LARGE SCALE GENOMIC DNA]</scope>
    <source>
        <strain evidence="1">Daus_M_001</strain>
        <tissue evidence="1">Leg muscle</tissue>
    </source>
</reference>
<evidence type="ECO:0000313" key="1">
    <source>
        <dbReference type="EMBL" id="KAJ8896497.1"/>
    </source>
</evidence>
<sequence length="141" mass="16400">MPAMDNDDILVVAAVVLILKKTRKWCEEWALKRTSLSHTYLLNELRMYPLDWHNYLRMDEETYCRLSSLVASLIEKEDTAMRKSITAHKRLLVTLRFLVTGISYADMKFTAIISRQVLSKIIPETCVAIYTELKKEGFLNV</sequence>
<accession>A0ABQ9IJ66</accession>